<evidence type="ECO:0000256" key="1">
    <source>
        <dbReference type="SAM" id="MobiDB-lite"/>
    </source>
</evidence>
<dbReference type="GO" id="GO:0006024">
    <property type="term" value="P:glycosaminoglycan biosynthetic process"/>
    <property type="evidence" value="ECO:0007669"/>
    <property type="project" value="TreeGrafter"/>
</dbReference>
<feature type="compositionally biased region" description="Basic and acidic residues" evidence="1">
    <location>
        <begin position="111"/>
        <end position="121"/>
    </location>
</feature>
<reference evidence="4" key="1">
    <citation type="journal article" date="2014" name="Science">
        <title>Ancient hybridizations among the ancestral genomes of bread wheat.</title>
        <authorList>
            <consortium name="International Wheat Genome Sequencing Consortium,"/>
            <person name="Marcussen T."/>
            <person name="Sandve S.R."/>
            <person name="Heier L."/>
            <person name="Spannagl M."/>
            <person name="Pfeifer M."/>
            <person name="Jakobsen K.S."/>
            <person name="Wulff B.B."/>
            <person name="Steuernagel B."/>
            <person name="Mayer K.F."/>
            <person name="Olsen O.A."/>
        </authorList>
    </citation>
    <scope>NUCLEOTIDE SEQUENCE [LARGE SCALE GENOMIC DNA]</scope>
    <source>
        <strain evidence="4">cv. AL8/78</strain>
    </source>
</reference>
<dbReference type="GO" id="GO:0005634">
    <property type="term" value="C:nucleus"/>
    <property type="evidence" value="ECO:0007669"/>
    <property type="project" value="TreeGrafter"/>
</dbReference>
<dbReference type="SUPFAM" id="SSF52413">
    <property type="entry name" value="UDP-glucose/GDP-mannose dehydrogenase C-terminal domain"/>
    <property type="match status" value="1"/>
</dbReference>
<reference evidence="4" key="2">
    <citation type="journal article" date="2017" name="Nat. Plants">
        <title>The Aegilops tauschii genome reveals multiple impacts of transposons.</title>
        <authorList>
            <person name="Zhao G."/>
            <person name="Zou C."/>
            <person name="Li K."/>
            <person name="Wang K."/>
            <person name="Li T."/>
            <person name="Gao L."/>
            <person name="Zhang X."/>
            <person name="Wang H."/>
            <person name="Yang Z."/>
            <person name="Liu X."/>
            <person name="Jiang W."/>
            <person name="Mao L."/>
            <person name="Kong X."/>
            <person name="Jiao Y."/>
            <person name="Jia J."/>
        </authorList>
    </citation>
    <scope>NUCLEOTIDE SEQUENCE [LARGE SCALE GENOMIC DNA]</scope>
    <source>
        <strain evidence="4">cv. AL8/78</strain>
    </source>
</reference>
<name>A0A453HE75_AEGTS</name>
<dbReference type="Gramene" id="AET4Gv20159700.3">
    <property type="protein sequence ID" value="AET4Gv20159700.3"/>
    <property type="gene ID" value="AET4Gv20159700"/>
</dbReference>
<proteinExistence type="predicted"/>
<dbReference type="AlphaFoldDB" id="A0A453HE75"/>
<evidence type="ECO:0000313" key="3">
    <source>
        <dbReference type="EnsemblPlants" id="AET4Gv20159700.3"/>
    </source>
</evidence>
<feature type="domain" description="UDP-glucose/GDP-mannose dehydrogenase C-terminal" evidence="2">
    <location>
        <begin position="113"/>
        <end position="229"/>
    </location>
</feature>
<organism evidence="3 4">
    <name type="scientific">Aegilops tauschii subsp. strangulata</name>
    <name type="common">Goatgrass</name>
    <dbReference type="NCBI Taxonomy" id="200361"/>
    <lineage>
        <taxon>Eukaryota</taxon>
        <taxon>Viridiplantae</taxon>
        <taxon>Streptophyta</taxon>
        <taxon>Embryophyta</taxon>
        <taxon>Tracheophyta</taxon>
        <taxon>Spermatophyta</taxon>
        <taxon>Magnoliopsida</taxon>
        <taxon>Liliopsida</taxon>
        <taxon>Poales</taxon>
        <taxon>Poaceae</taxon>
        <taxon>BOP clade</taxon>
        <taxon>Pooideae</taxon>
        <taxon>Triticodae</taxon>
        <taxon>Triticeae</taxon>
        <taxon>Triticinae</taxon>
        <taxon>Aegilops</taxon>
    </lineage>
</organism>
<feature type="compositionally biased region" description="Basic and acidic residues" evidence="1">
    <location>
        <begin position="1"/>
        <end position="19"/>
    </location>
</feature>
<evidence type="ECO:0000313" key="4">
    <source>
        <dbReference type="Proteomes" id="UP000015105"/>
    </source>
</evidence>
<dbReference type="PANTHER" id="PTHR11374">
    <property type="entry name" value="UDP-GLUCOSE DEHYDROGENASE/UDP-MANNAC DEHYDROGENASE"/>
    <property type="match status" value="1"/>
</dbReference>
<dbReference type="InterPro" id="IPR028356">
    <property type="entry name" value="UDPglc_DH_euk"/>
</dbReference>
<dbReference type="Pfam" id="PF03720">
    <property type="entry name" value="UDPG_MGDP_dh_C"/>
    <property type="match status" value="1"/>
</dbReference>
<dbReference type="SMART" id="SM00984">
    <property type="entry name" value="UDPG_MGDP_dh_C"/>
    <property type="match status" value="1"/>
</dbReference>
<accession>A0A453HE75</accession>
<dbReference type="InterPro" id="IPR036220">
    <property type="entry name" value="UDP-Glc/GDP-Man_DH_C_sf"/>
</dbReference>
<feature type="compositionally biased region" description="Low complexity" evidence="1">
    <location>
        <begin position="61"/>
        <end position="109"/>
    </location>
</feature>
<dbReference type="GO" id="GO:0051287">
    <property type="term" value="F:NAD binding"/>
    <property type="evidence" value="ECO:0007669"/>
    <property type="project" value="InterPro"/>
</dbReference>
<sequence length="257" mass="28232">GEDLLHRRGLRGRPDDGGDRAQVPGRGGGGGGHLRGAHRRLEQRPPPHLRARPGRRRTRASARASSPPASASAAPASRRTSSTSSTSASATASPRWRTTGGRSSASTTTRRAKDTGDTRETPAIDVCRGLLGDKAVVSIYDPQVTEEQVRRDLAMNKFDWDHPRHLQPVGEPADQPVAVTSDAYEAAHDAHAVCILTEWEEFRNLDYRRMYDLMQKPAFVFDGRNIVDPEKLRDIGFIVYAIGKPLDQWLKDMPAVA</sequence>
<reference evidence="3" key="5">
    <citation type="journal article" date="2021" name="G3 (Bethesda)">
        <title>Aegilops tauschii genome assembly Aet v5.0 features greater sequence contiguity and improved annotation.</title>
        <authorList>
            <person name="Wang L."/>
            <person name="Zhu T."/>
            <person name="Rodriguez J.C."/>
            <person name="Deal K.R."/>
            <person name="Dubcovsky J."/>
            <person name="McGuire P.E."/>
            <person name="Lux T."/>
            <person name="Spannagl M."/>
            <person name="Mayer K.F.X."/>
            <person name="Baldrich P."/>
            <person name="Meyers B.C."/>
            <person name="Huo N."/>
            <person name="Gu Y.Q."/>
            <person name="Zhou H."/>
            <person name="Devos K.M."/>
            <person name="Bennetzen J.L."/>
            <person name="Unver T."/>
            <person name="Budak H."/>
            <person name="Gulick P.J."/>
            <person name="Galiba G."/>
            <person name="Kalapos B."/>
            <person name="Nelson D.R."/>
            <person name="Li P."/>
            <person name="You F.M."/>
            <person name="Luo M.C."/>
            <person name="Dvorak J."/>
        </authorList>
    </citation>
    <scope>NUCLEOTIDE SEQUENCE [LARGE SCALE GENOMIC DNA]</scope>
    <source>
        <strain evidence="3">cv. AL8/78</strain>
    </source>
</reference>
<dbReference type="Proteomes" id="UP000015105">
    <property type="component" value="Chromosome 4D"/>
</dbReference>
<dbReference type="EnsemblPlants" id="AET4Gv20159700.3">
    <property type="protein sequence ID" value="AET4Gv20159700.3"/>
    <property type="gene ID" value="AET4Gv20159700"/>
</dbReference>
<reference evidence="3" key="3">
    <citation type="journal article" date="2017" name="Nature">
        <title>Genome sequence of the progenitor of the wheat D genome Aegilops tauschii.</title>
        <authorList>
            <person name="Luo M.C."/>
            <person name="Gu Y.Q."/>
            <person name="Puiu D."/>
            <person name="Wang H."/>
            <person name="Twardziok S.O."/>
            <person name="Deal K.R."/>
            <person name="Huo N."/>
            <person name="Zhu T."/>
            <person name="Wang L."/>
            <person name="Wang Y."/>
            <person name="McGuire P.E."/>
            <person name="Liu S."/>
            <person name="Long H."/>
            <person name="Ramasamy R.K."/>
            <person name="Rodriguez J.C."/>
            <person name="Van S.L."/>
            <person name="Yuan L."/>
            <person name="Wang Z."/>
            <person name="Xia Z."/>
            <person name="Xiao L."/>
            <person name="Anderson O.D."/>
            <person name="Ouyang S."/>
            <person name="Liang Y."/>
            <person name="Zimin A.V."/>
            <person name="Pertea G."/>
            <person name="Qi P."/>
            <person name="Bennetzen J.L."/>
            <person name="Dai X."/>
            <person name="Dawson M.W."/>
            <person name="Muller H.G."/>
            <person name="Kugler K."/>
            <person name="Rivarola-Duarte L."/>
            <person name="Spannagl M."/>
            <person name="Mayer K.F.X."/>
            <person name="Lu F.H."/>
            <person name="Bevan M.W."/>
            <person name="Leroy P."/>
            <person name="Li P."/>
            <person name="You F.M."/>
            <person name="Sun Q."/>
            <person name="Liu Z."/>
            <person name="Lyons E."/>
            <person name="Wicker T."/>
            <person name="Salzberg S.L."/>
            <person name="Devos K.M."/>
            <person name="Dvorak J."/>
        </authorList>
    </citation>
    <scope>NUCLEOTIDE SEQUENCE [LARGE SCALE GENOMIC DNA]</scope>
    <source>
        <strain evidence="3">cv. AL8/78</strain>
    </source>
</reference>
<protein>
    <recommendedName>
        <fullName evidence="2">UDP-glucose/GDP-mannose dehydrogenase C-terminal domain-containing protein</fullName>
    </recommendedName>
</protein>
<keyword evidence="4" id="KW-1185">Reference proteome</keyword>
<dbReference type="InterPro" id="IPR014027">
    <property type="entry name" value="UDP-Glc/GDP-Man_DH_C"/>
</dbReference>
<dbReference type="GO" id="GO:0003979">
    <property type="term" value="F:UDP-glucose 6-dehydrogenase activity"/>
    <property type="evidence" value="ECO:0007669"/>
    <property type="project" value="InterPro"/>
</dbReference>
<reference evidence="3" key="4">
    <citation type="submission" date="2019-03" db="UniProtKB">
        <authorList>
            <consortium name="EnsemblPlants"/>
        </authorList>
    </citation>
    <scope>IDENTIFICATION</scope>
</reference>
<feature type="region of interest" description="Disordered" evidence="1">
    <location>
        <begin position="1"/>
        <end position="121"/>
    </location>
</feature>
<dbReference type="PANTHER" id="PTHR11374:SF44">
    <property type="entry name" value="UDP-GLUCOSE 6-DEHYDROGENASE 2"/>
    <property type="match status" value="1"/>
</dbReference>
<feature type="compositionally biased region" description="Basic residues" evidence="1">
    <location>
        <begin position="47"/>
        <end position="60"/>
    </location>
</feature>
<dbReference type="Gene3D" id="3.40.50.720">
    <property type="entry name" value="NAD(P)-binding Rossmann-like Domain"/>
    <property type="match status" value="1"/>
</dbReference>
<feature type="compositionally biased region" description="Gly residues" evidence="1">
    <location>
        <begin position="25"/>
        <end position="34"/>
    </location>
</feature>
<evidence type="ECO:0000259" key="2">
    <source>
        <dbReference type="SMART" id="SM00984"/>
    </source>
</evidence>